<organism evidence="1 2">
    <name type="scientific">Sphingomonas caseinilyticus</name>
    <dbReference type="NCBI Taxonomy" id="2908205"/>
    <lineage>
        <taxon>Bacteria</taxon>
        <taxon>Pseudomonadati</taxon>
        <taxon>Pseudomonadota</taxon>
        <taxon>Alphaproteobacteria</taxon>
        <taxon>Sphingomonadales</taxon>
        <taxon>Sphingomonadaceae</taxon>
        <taxon>Sphingomonas</taxon>
    </lineage>
</organism>
<dbReference type="RefSeq" id="WP_249902577.1">
    <property type="nucleotide sequence ID" value="NZ_JAMGBA010000001.1"/>
</dbReference>
<comment type="caution">
    <text evidence="1">The sequence shown here is derived from an EMBL/GenBank/DDBJ whole genome shotgun (WGS) entry which is preliminary data.</text>
</comment>
<name>A0ABT0RQ97_9SPHN</name>
<protein>
    <submittedName>
        <fullName evidence="1">Uncharacterized protein</fullName>
    </submittedName>
</protein>
<keyword evidence="2" id="KW-1185">Reference proteome</keyword>
<accession>A0ABT0RQ97</accession>
<evidence type="ECO:0000313" key="2">
    <source>
        <dbReference type="Proteomes" id="UP001203410"/>
    </source>
</evidence>
<gene>
    <name evidence="1" type="ORF">LZ496_00115</name>
</gene>
<dbReference type="EMBL" id="JAMGBA010000001">
    <property type="protein sequence ID" value="MCL6697195.1"/>
    <property type="molecule type" value="Genomic_DNA"/>
</dbReference>
<proteinExistence type="predicted"/>
<reference evidence="1 2" key="1">
    <citation type="submission" date="2022-05" db="EMBL/GenBank/DDBJ databases">
        <authorList>
            <person name="Jo J.-H."/>
            <person name="Im W.-T."/>
        </authorList>
    </citation>
    <scope>NUCLEOTIDE SEQUENCE [LARGE SCALE GENOMIC DNA]</scope>
    <source>
        <strain evidence="1 2">NSE70-1</strain>
    </source>
</reference>
<dbReference type="Proteomes" id="UP001203410">
    <property type="component" value="Unassembled WGS sequence"/>
</dbReference>
<evidence type="ECO:0000313" key="1">
    <source>
        <dbReference type="EMBL" id="MCL6697195.1"/>
    </source>
</evidence>
<sequence length="57" mass="6455">MRDEIFDRDYQAGRDALHDGIDRLVAGIGRTLKVLNFIQFDAPWKHNAGQASARTAR</sequence>